<gene>
    <name evidence="1" type="ORF">EJ06DRAFT_432832</name>
</gene>
<evidence type="ECO:0000313" key="2">
    <source>
        <dbReference type="Proteomes" id="UP000799640"/>
    </source>
</evidence>
<evidence type="ECO:0000313" key="1">
    <source>
        <dbReference type="EMBL" id="KAF2400504.1"/>
    </source>
</evidence>
<reference evidence="1" key="1">
    <citation type="journal article" date="2020" name="Stud. Mycol.">
        <title>101 Dothideomycetes genomes: a test case for predicting lifestyles and emergence of pathogens.</title>
        <authorList>
            <person name="Haridas S."/>
            <person name="Albert R."/>
            <person name="Binder M."/>
            <person name="Bloem J."/>
            <person name="Labutti K."/>
            <person name="Salamov A."/>
            <person name="Andreopoulos B."/>
            <person name="Baker S."/>
            <person name="Barry K."/>
            <person name="Bills G."/>
            <person name="Bluhm B."/>
            <person name="Cannon C."/>
            <person name="Castanera R."/>
            <person name="Culley D."/>
            <person name="Daum C."/>
            <person name="Ezra D."/>
            <person name="Gonzalez J."/>
            <person name="Henrissat B."/>
            <person name="Kuo A."/>
            <person name="Liang C."/>
            <person name="Lipzen A."/>
            <person name="Lutzoni F."/>
            <person name="Magnuson J."/>
            <person name="Mondo S."/>
            <person name="Nolan M."/>
            <person name="Ohm R."/>
            <person name="Pangilinan J."/>
            <person name="Park H.-J."/>
            <person name="Ramirez L."/>
            <person name="Alfaro M."/>
            <person name="Sun H."/>
            <person name="Tritt A."/>
            <person name="Yoshinaga Y."/>
            <person name="Zwiers L.-H."/>
            <person name="Turgeon B."/>
            <person name="Goodwin S."/>
            <person name="Spatafora J."/>
            <person name="Crous P."/>
            <person name="Grigoriev I."/>
        </authorList>
    </citation>
    <scope>NUCLEOTIDE SEQUENCE</scope>
    <source>
        <strain evidence="1">CBS 262.69</strain>
    </source>
</reference>
<proteinExistence type="predicted"/>
<keyword evidence="2" id="KW-1185">Reference proteome</keyword>
<protein>
    <submittedName>
        <fullName evidence="1">Uncharacterized protein</fullName>
    </submittedName>
</protein>
<accession>A0A6G1HX39</accession>
<dbReference type="AlphaFoldDB" id="A0A6G1HX39"/>
<name>A0A6G1HX39_9PEZI</name>
<organism evidence="1 2">
    <name type="scientific">Trichodelitschia bisporula</name>
    <dbReference type="NCBI Taxonomy" id="703511"/>
    <lineage>
        <taxon>Eukaryota</taxon>
        <taxon>Fungi</taxon>
        <taxon>Dikarya</taxon>
        <taxon>Ascomycota</taxon>
        <taxon>Pezizomycotina</taxon>
        <taxon>Dothideomycetes</taxon>
        <taxon>Dothideomycetes incertae sedis</taxon>
        <taxon>Phaeotrichales</taxon>
        <taxon>Phaeotrichaceae</taxon>
        <taxon>Trichodelitschia</taxon>
    </lineage>
</organism>
<dbReference type="Proteomes" id="UP000799640">
    <property type="component" value="Unassembled WGS sequence"/>
</dbReference>
<sequence>MRYVGRVVHVKGGQSSMSCLERFSVDCRDSQPRIRQRHHLQKLPSIRHTSAAQIRNTRLSCRHCITRFINP</sequence>
<dbReference type="EMBL" id="ML996695">
    <property type="protein sequence ID" value="KAF2400504.1"/>
    <property type="molecule type" value="Genomic_DNA"/>
</dbReference>